<dbReference type="AlphaFoldDB" id="A0AAW2KL77"/>
<accession>A0AAW2KL77</accession>
<proteinExistence type="predicted"/>
<protein>
    <submittedName>
        <fullName evidence="1">Uncharacterized protein</fullName>
    </submittedName>
</protein>
<sequence length="124" mass="14547">MQFLMGLSGEFVGVRHQLLVMDPKPSINKAYSMVQSVEKHKEVHMERSDVVETTMHVKAGFKHDLRKRNMIDKRAQYCRHCEKTWHTKETCFKLHGTPDWYKDLIEKKKRETTPTRGYAAGVGR</sequence>
<name>A0AAW2KL77_SESRA</name>
<reference evidence="1" key="1">
    <citation type="submission" date="2020-06" db="EMBL/GenBank/DDBJ databases">
        <authorList>
            <person name="Li T."/>
            <person name="Hu X."/>
            <person name="Zhang T."/>
            <person name="Song X."/>
            <person name="Zhang H."/>
            <person name="Dai N."/>
            <person name="Sheng W."/>
            <person name="Hou X."/>
            <person name="Wei L."/>
        </authorList>
    </citation>
    <scope>NUCLEOTIDE SEQUENCE</scope>
    <source>
        <strain evidence="1">G02</strain>
        <tissue evidence="1">Leaf</tissue>
    </source>
</reference>
<gene>
    <name evidence="1" type="ORF">Sradi_6124700</name>
</gene>
<organism evidence="1">
    <name type="scientific">Sesamum radiatum</name>
    <name type="common">Black benniseed</name>
    <dbReference type="NCBI Taxonomy" id="300843"/>
    <lineage>
        <taxon>Eukaryota</taxon>
        <taxon>Viridiplantae</taxon>
        <taxon>Streptophyta</taxon>
        <taxon>Embryophyta</taxon>
        <taxon>Tracheophyta</taxon>
        <taxon>Spermatophyta</taxon>
        <taxon>Magnoliopsida</taxon>
        <taxon>eudicotyledons</taxon>
        <taxon>Gunneridae</taxon>
        <taxon>Pentapetalae</taxon>
        <taxon>asterids</taxon>
        <taxon>lamiids</taxon>
        <taxon>Lamiales</taxon>
        <taxon>Pedaliaceae</taxon>
        <taxon>Sesamum</taxon>
    </lineage>
</organism>
<dbReference type="EMBL" id="JACGWJ010000028">
    <property type="protein sequence ID" value="KAL0307074.1"/>
    <property type="molecule type" value="Genomic_DNA"/>
</dbReference>
<reference evidence="1" key="2">
    <citation type="journal article" date="2024" name="Plant">
        <title>Genomic evolution and insights into agronomic trait innovations of Sesamum species.</title>
        <authorList>
            <person name="Miao H."/>
            <person name="Wang L."/>
            <person name="Qu L."/>
            <person name="Liu H."/>
            <person name="Sun Y."/>
            <person name="Le M."/>
            <person name="Wang Q."/>
            <person name="Wei S."/>
            <person name="Zheng Y."/>
            <person name="Lin W."/>
            <person name="Duan Y."/>
            <person name="Cao H."/>
            <person name="Xiong S."/>
            <person name="Wang X."/>
            <person name="Wei L."/>
            <person name="Li C."/>
            <person name="Ma Q."/>
            <person name="Ju M."/>
            <person name="Zhao R."/>
            <person name="Li G."/>
            <person name="Mu C."/>
            <person name="Tian Q."/>
            <person name="Mei H."/>
            <person name="Zhang T."/>
            <person name="Gao T."/>
            <person name="Zhang H."/>
        </authorList>
    </citation>
    <scope>NUCLEOTIDE SEQUENCE</scope>
    <source>
        <strain evidence="1">G02</strain>
    </source>
</reference>
<dbReference type="PANTHER" id="PTHR34222:SF99">
    <property type="entry name" value="PROTEIN, PUTATIVE-RELATED"/>
    <property type="match status" value="1"/>
</dbReference>
<dbReference type="PANTHER" id="PTHR34222">
    <property type="entry name" value="GAG_PRE-INTEGRS DOMAIN-CONTAINING PROTEIN"/>
    <property type="match status" value="1"/>
</dbReference>
<comment type="caution">
    <text evidence="1">The sequence shown here is derived from an EMBL/GenBank/DDBJ whole genome shotgun (WGS) entry which is preliminary data.</text>
</comment>
<evidence type="ECO:0000313" key="1">
    <source>
        <dbReference type="EMBL" id="KAL0307074.1"/>
    </source>
</evidence>